<feature type="signal peptide" evidence="1">
    <location>
        <begin position="1"/>
        <end position="29"/>
    </location>
</feature>
<evidence type="ECO:0008006" key="4">
    <source>
        <dbReference type="Google" id="ProtNLM"/>
    </source>
</evidence>
<reference evidence="2 3" key="1">
    <citation type="submission" date="2020-08" db="EMBL/GenBank/DDBJ databases">
        <title>Genomic Encyclopedia of Type Strains, Phase IV (KMG-IV): sequencing the most valuable type-strain genomes for metagenomic binning, comparative biology and taxonomic classification.</title>
        <authorList>
            <person name="Goeker M."/>
        </authorList>
    </citation>
    <scope>NUCLEOTIDE SEQUENCE [LARGE SCALE GENOMIC DNA]</scope>
    <source>
        <strain evidence="2 3">DSM 22548</strain>
    </source>
</reference>
<gene>
    <name evidence="2" type="ORF">FHS60_001465</name>
</gene>
<evidence type="ECO:0000256" key="1">
    <source>
        <dbReference type="SAM" id="SignalP"/>
    </source>
</evidence>
<accession>A0A7W5UNP5</accession>
<name>A0A7W5UNP5_9BACT</name>
<keyword evidence="1" id="KW-0732">Signal</keyword>
<protein>
    <recommendedName>
        <fullName evidence="4">S9 family peptidase</fullName>
    </recommendedName>
</protein>
<evidence type="ECO:0000313" key="2">
    <source>
        <dbReference type="EMBL" id="MBB3702992.1"/>
    </source>
</evidence>
<dbReference type="Proteomes" id="UP000541425">
    <property type="component" value="Unassembled WGS sequence"/>
</dbReference>
<proteinExistence type="predicted"/>
<dbReference type="EMBL" id="JACICA010000007">
    <property type="protein sequence ID" value="MBB3702992.1"/>
    <property type="molecule type" value="Genomic_DNA"/>
</dbReference>
<sequence length="573" mass="63321">MKIKKKSMLTKLSQFLVALLFIICSPTFAQTKGLPDFSSATFVRITSLDDLQDGAFILIGGTDTKDESLYTMTNKENKNKLQARLIPNGIPSILSPNNAAEVWTLHTKAQGFSILTSDKKKAISAKARDLYLSDPNNGDTWTIKGYEGNRFLICNNTDKERSIGLAVYDANSSYFGYFTKTGADKPGVILYKYAGPAEEKKGEATLPANGQRVAITSTQNQLLHKAPSVDVSDVLLCDGSLASGDYSVWTAKVNNEHFMLMDISEAYLQYNLSNEKAENLWQILNGRIATLEASPRFLLEKDGVFFLSSKVQDGNTCIFRKVQNNPTSEIKEGLRILQGGWSASLLANIEWEEGGNLDLSHITLPRYPQSFKKRSKTSNQITYIAEDQIGSIPTSWTLIATNKQLIRGGELTDRSEVSIGKSLNADAGQLTYSRQLIDKNWETLCIPFTAVVPDGFQAEELQSYADSQLKFTPTNTITANVPVIIRSTGAKTILILTNTGGDFITDMAPKAAFRSNYGALKINQTDEAYFLGNEGQSFVKAAKDSKLSPFRAYIHIEAAPSRIRINPYTEQKY</sequence>
<comment type="caution">
    <text evidence="2">The sequence shown here is derived from an EMBL/GenBank/DDBJ whole genome shotgun (WGS) entry which is preliminary data.</text>
</comment>
<feature type="chain" id="PRO_5030826426" description="S9 family peptidase" evidence="1">
    <location>
        <begin position="30"/>
        <end position="573"/>
    </location>
</feature>
<organism evidence="2 3">
    <name type="scientific">Alloprevotella rava</name>
    <dbReference type="NCBI Taxonomy" id="671218"/>
    <lineage>
        <taxon>Bacteria</taxon>
        <taxon>Pseudomonadati</taxon>
        <taxon>Bacteroidota</taxon>
        <taxon>Bacteroidia</taxon>
        <taxon>Bacteroidales</taxon>
        <taxon>Prevotellaceae</taxon>
        <taxon>Alloprevotella</taxon>
    </lineage>
</organism>
<evidence type="ECO:0000313" key="3">
    <source>
        <dbReference type="Proteomes" id="UP000541425"/>
    </source>
</evidence>
<dbReference type="AlphaFoldDB" id="A0A7W5UNP5"/>
<dbReference type="RefSeq" id="WP_183696873.1">
    <property type="nucleotide sequence ID" value="NZ_JACICA010000007.1"/>
</dbReference>